<keyword evidence="2" id="KW-1185">Reference proteome</keyword>
<name>A0ABY8L203_9FLAO</name>
<evidence type="ECO:0008006" key="3">
    <source>
        <dbReference type="Google" id="ProtNLM"/>
    </source>
</evidence>
<dbReference type="Gene3D" id="2.40.420.20">
    <property type="match status" value="1"/>
</dbReference>
<gene>
    <name evidence="1" type="ORF">P8625_08265</name>
</gene>
<protein>
    <recommendedName>
        <fullName evidence="3">RND efflux pump membrane fusion protein barrel-sandwich domain-containing protein</fullName>
    </recommendedName>
</protein>
<dbReference type="EMBL" id="CP122539">
    <property type="protein sequence ID" value="WGH74115.1"/>
    <property type="molecule type" value="Genomic_DNA"/>
</dbReference>
<organism evidence="1 2">
    <name type="scientific">Tenacibaculum tangerinum</name>
    <dbReference type="NCBI Taxonomy" id="3038772"/>
    <lineage>
        <taxon>Bacteria</taxon>
        <taxon>Pseudomonadati</taxon>
        <taxon>Bacteroidota</taxon>
        <taxon>Flavobacteriia</taxon>
        <taxon>Flavobacteriales</taxon>
        <taxon>Flavobacteriaceae</taxon>
        <taxon>Tenacibaculum</taxon>
    </lineage>
</organism>
<sequence>MKAKITSENTGLLDGMNAKILINRPLENVILIPKEALVLRTNREVVFTKENDLAKWNYVEIAGENKDSYAIKKGLKLTDTIIVSGNLNLAHDAKVNATFVKDDTTESK</sequence>
<dbReference type="PANTHER" id="PTHR30158">
    <property type="entry name" value="ACRA/E-RELATED COMPONENT OF DRUG EFFLUX TRANSPORTER"/>
    <property type="match status" value="1"/>
</dbReference>
<dbReference type="PANTHER" id="PTHR30158:SF3">
    <property type="entry name" value="MULTIDRUG EFFLUX PUMP SUBUNIT ACRA-RELATED"/>
    <property type="match status" value="1"/>
</dbReference>
<reference evidence="1 2" key="1">
    <citation type="submission" date="2023-04" db="EMBL/GenBank/DDBJ databases">
        <title>Tenacibaculum tangerinum sp. nov., isolated from sea tidal flat of South Korea.</title>
        <authorList>
            <person name="Lee S.H."/>
            <person name="Kim J.-J."/>
        </authorList>
    </citation>
    <scope>NUCLEOTIDE SEQUENCE [LARGE SCALE GENOMIC DNA]</scope>
    <source>
        <strain evidence="1 2">GRR-S3-23</strain>
    </source>
</reference>
<accession>A0ABY8L203</accession>
<dbReference type="RefSeq" id="WP_279649996.1">
    <property type="nucleotide sequence ID" value="NZ_CP122539.1"/>
</dbReference>
<proteinExistence type="predicted"/>
<dbReference type="Proteomes" id="UP001232001">
    <property type="component" value="Chromosome"/>
</dbReference>
<evidence type="ECO:0000313" key="2">
    <source>
        <dbReference type="Proteomes" id="UP001232001"/>
    </source>
</evidence>
<evidence type="ECO:0000313" key="1">
    <source>
        <dbReference type="EMBL" id="WGH74115.1"/>
    </source>
</evidence>